<feature type="signal peptide" evidence="14">
    <location>
        <begin position="1"/>
        <end position="20"/>
    </location>
</feature>
<dbReference type="PRINTS" id="PR00841">
    <property type="entry name" value="GLHYDLASE14A"/>
</dbReference>
<evidence type="ECO:0000313" key="16">
    <source>
        <dbReference type="Proteomes" id="UP000031829"/>
    </source>
</evidence>
<dbReference type="PROSITE" id="PS00506">
    <property type="entry name" value="BETA_AMYLASE_1"/>
    <property type="match status" value="1"/>
</dbReference>
<keyword evidence="12" id="KW-0106">Calcium</keyword>
<dbReference type="SMART" id="SM01065">
    <property type="entry name" value="CBM_2"/>
    <property type="match status" value="1"/>
</dbReference>
<evidence type="ECO:0000256" key="12">
    <source>
        <dbReference type="PIRSR" id="PIRSR600125-3"/>
    </source>
</evidence>
<feature type="binding site" evidence="11">
    <location>
        <position position="127"/>
    </location>
    <ligand>
        <name>substrate</name>
    </ligand>
</feature>
<dbReference type="PANTHER" id="PTHR31352:SF1">
    <property type="entry name" value="BETA-AMYLASE 3, CHLOROPLASTIC"/>
    <property type="match status" value="1"/>
</dbReference>
<sequence>MKQLCKKGLAFVLMFIFVNAFILSPINGAAAVDGKSMNPGYKTYLMAPLKKVTDYTTWEAFENDLRKAKQNGFYAVTVDFWWGDMEKNGDQQFDFSYAQRFAQAARNAGIKIVPIISTHQCGGNVGDDCNVPLPSWVWNLKSDDSLYFESETGTTNKETLSPLATDVISKQYGELYTAFAQALAPYKDVIAKIYLSGGPAGEIRYPSYTAADGTGYPSRGKFQVYTNFAKSKFQSYALTKYGSLAGINQAWGTNLTSASQILPPSDGYQFLKDGYSTAYGKDFLAWYQGALEDHTKRIGQLAHQAFDSTFNVPIGAKVAGIHWQYNNPTIPHAAEKPAGYNDYNALLDAFKIAKLDITFTCLEMTDSGNYPEYSMPKTLVRQVAGIANAKGVVLNGENALTIGSEDQYKKAAEMAFNYNFAGFTLLRFYDVINNDTLMGQFKNTLGVTPLAQTVVVKNAPTALGETVYIVGDRAELGQWDTSIYPIKLTYNSSTADWRGTVHFPASQNVQFKAIVKRADGSLKAWQPSQQYWSVPSTTTTYTDNW</sequence>
<feature type="binding site" evidence="11">
    <location>
        <position position="79"/>
    </location>
    <ligand>
        <name>substrate</name>
    </ligand>
</feature>
<evidence type="ECO:0000256" key="1">
    <source>
        <dbReference type="ARBA" id="ARBA00000546"/>
    </source>
</evidence>
<accession>A0A0B6AQG2</accession>
<feature type="binding site" evidence="12">
    <location>
        <position position="86"/>
    </location>
    <ligand>
        <name>Ca(2+)</name>
        <dbReference type="ChEBI" id="CHEBI:29108"/>
    </ligand>
</feature>
<feature type="binding site" evidence="12">
    <location>
        <position position="90"/>
    </location>
    <ligand>
        <name>Ca(2+)</name>
        <dbReference type="ChEBI" id="CHEBI:29108"/>
    </ligand>
</feature>
<evidence type="ECO:0000256" key="13">
    <source>
        <dbReference type="RuleBase" id="RU000509"/>
    </source>
</evidence>
<dbReference type="InterPro" id="IPR018238">
    <property type="entry name" value="Glyco_hydro_14_CS"/>
</dbReference>
<dbReference type="GO" id="GO:0000272">
    <property type="term" value="P:polysaccharide catabolic process"/>
    <property type="evidence" value="ECO:0007669"/>
    <property type="project" value="UniProtKB-KW"/>
</dbReference>
<gene>
    <name evidence="15" type="primary">spoII</name>
    <name evidence="15" type="ORF">BG04_2646</name>
</gene>
<feature type="binding site" evidence="11">
    <location>
        <position position="427"/>
    </location>
    <ligand>
        <name>substrate</name>
    </ligand>
</feature>
<reference evidence="15 16" key="1">
    <citation type="journal article" date="2015" name="Genome Announc.">
        <title>Complete genome sequences for 35 biothreat assay-relevant bacillus species.</title>
        <authorList>
            <person name="Johnson S.L."/>
            <person name="Daligault H.E."/>
            <person name="Davenport K.W."/>
            <person name="Jaissle J."/>
            <person name="Frey K.G."/>
            <person name="Ladner J.T."/>
            <person name="Broomall S.M."/>
            <person name="Bishop-Lilly K.A."/>
            <person name="Bruce D.C."/>
            <person name="Gibbons H.S."/>
            <person name="Coyne S.R."/>
            <person name="Lo C.C."/>
            <person name="Meincke L."/>
            <person name="Munk A.C."/>
            <person name="Koroleva G.I."/>
            <person name="Rosenzweig C.N."/>
            <person name="Palacios G.F."/>
            <person name="Redden C.L."/>
            <person name="Minogue T.D."/>
            <person name="Chain P.S."/>
        </authorList>
    </citation>
    <scope>NUCLEOTIDE SEQUENCE [LARGE SCALE GENOMIC DNA]</scope>
    <source>
        <strain evidence="16">ATCC 14581 / DSM 32 / JCM 2506 / NBRC 15308 / NCIMB 9376 / NCTC 10342 / NRRL B-14308 / VKM B-512</strain>
    </source>
</reference>
<evidence type="ECO:0000313" key="15">
    <source>
        <dbReference type="EMBL" id="AJI22868.1"/>
    </source>
</evidence>
<dbReference type="Gene3D" id="3.20.20.80">
    <property type="entry name" value="Glycosidases"/>
    <property type="match status" value="1"/>
</dbReference>
<dbReference type="HOGENOM" id="CLU_016754_6_0_9"/>
<dbReference type="InterPro" id="IPR013783">
    <property type="entry name" value="Ig-like_fold"/>
</dbReference>
<dbReference type="Pfam" id="PF01373">
    <property type="entry name" value="Glyco_hydro_14"/>
    <property type="match status" value="1"/>
</dbReference>
<feature type="binding site" evidence="12">
    <location>
        <position position="174"/>
    </location>
    <ligand>
        <name>Ca(2+)</name>
        <dbReference type="ChEBI" id="CHEBI:29108"/>
    </ligand>
</feature>
<feature type="binding site" evidence="12">
    <location>
        <position position="91"/>
    </location>
    <ligand>
        <name>Ca(2+)</name>
        <dbReference type="ChEBI" id="CHEBI:29108"/>
    </ligand>
</feature>
<protein>
    <recommendedName>
        <fullName evidence="3 13">Beta-amylase</fullName>
        <ecNumber evidence="3 13">3.2.1.2</ecNumber>
    </recommendedName>
</protein>
<keyword evidence="4 12" id="KW-0479">Metal-binding</keyword>
<dbReference type="GO" id="GO:2001070">
    <property type="term" value="F:starch binding"/>
    <property type="evidence" value="ECO:0007669"/>
    <property type="project" value="InterPro"/>
</dbReference>
<evidence type="ECO:0000256" key="2">
    <source>
        <dbReference type="ARBA" id="ARBA00005652"/>
    </source>
</evidence>
<evidence type="ECO:0000256" key="11">
    <source>
        <dbReference type="PIRSR" id="PIRSR600125-2"/>
    </source>
</evidence>
<feature type="active site" description="Proton donor" evidence="10">
    <location>
        <position position="202"/>
    </location>
</feature>
<dbReference type="CDD" id="cd05809">
    <property type="entry name" value="CBM20_beta_amylase"/>
    <property type="match status" value="1"/>
</dbReference>
<dbReference type="PANTHER" id="PTHR31352">
    <property type="entry name" value="BETA-AMYLASE 1, CHLOROPLASTIC"/>
    <property type="match status" value="1"/>
</dbReference>
<comment type="catalytic activity">
    <reaction evidence="1 13">
        <text>Hydrolysis of (1-&gt;4)-alpha-D-glucosidic linkages in polysaccharides so as to remove successive maltose units from the non-reducing ends of the chains.</text>
        <dbReference type="EC" id="3.2.1.2"/>
    </reaction>
</comment>
<feature type="binding site" evidence="11">
    <location>
        <position position="360"/>
    </location>
    <ligand>
        <name>substrate</name>
    </ligand>
</feature>
<dbReference type="GO" id="GO:0046872">
    <property type="term" value="F:metal ion binding"/>
    <property type="evidence" value="ECO:0007669"/>
    <property type="project" value="UniProtKB-KW"/>
</dbReference>
<dbReference type="RefSeq" id="WP_034654758.1">
    <property type="nucleotide sequence ID" value="NZ_BCVB01000013.1"/>
</dbReference>
<feature type="binding site" evidence="11">
    <location>
        <position position="119"/>
    </location>
    <ligand>
        <name>substrate</name>
    </ligand>
</feature>
<dbReference type="KEGG" id="bmeg:BG04_2646"/>
<dbReference type="EC" id="3.2.1.2" evidence="3 13"/>
<evidence type="ECO:0000256" key="8">
    <source>
        <dbReference type="ARBA" id="ARBA00023295"/>
    </source>
</evidence>
<dbReference type="GeneID" id="93640718"/>
<name>A0A0B6AQG2_PRIM2</name>
<dbReference type="Proteomes" id="UP000031829">
    <property type="component" value="Chromosome"/>
</dbReference>
<dbReference type="InterPro" id="IPR001554">
    <property type="entry name" value="Glyco_hydro_14"/>
</dbReference>
<dbReference type="InterPro" id="IPR000125">
    <property type="entry name" value="Glyco_hydro_14A_bac"/>
</dbReference>
<feature type="active site" description="Proton acceptor" evidence="10">
    <location>
        <position position="397"/>
    </location>
</feature>
<dbReference type="Gene3D" id="2.60.40.10">
    <property type="entry name" value="Immunoglobulins"/>
    <property type="match status" value="1"/>
</dbReference>
<feature type="binding site" evidence="11">
    <location>
        <begin position="398"/>
        <end position="399"/>
    </location>
    <ligand>
        <name>substrate</name>
    </ligand>
</feature>
<comment type="cofactor">
    <cofactor evidence="12">
        <name>Ca(2+)</name>
        <dbReference type="ChEBI" id="CHEBI:29108"/>
    </cofactor>
    <text evidence="12">Binds 1 Ca(2+) ion per subunit.</text>
</comment>
<proteinExistence type="inferred from homology"/>
<dbReference type="GO" id="GO:0016161">
    <property type="term" value="F:beta-amylase activity"/>
    <property type="evidence" value="ECO:0007669"/>
    <property type="project" value="UniProtKB-EC"/>
</dbReference>
<organism evidence="15 16">
    <name type="scientific">Priestia megaterium (strain ATCC 14581 / DSM 32 / CCUG 1817 / JCM 2506 / NBRC 15308 / NCIMB 9376 / NCTC 10342 / NRRL B-14308 / VKM B-512 / Ford 19)</name>
    <name type="common">Bacillus megaterium</name>
    <dbReference type="NCBI Taxonomy" id="1348623"/>
    <lineage>
        <taxon>Bacteria</taxon>
        <taxon>Bacillati</taxon>
        <taxon>Bacillota</taxon>
        <taxon>Bacilli</taxon>
        <taxon>Bacillales</taxon>
        <taxon>Bacillaceae</taxon>
        <taxon>Priestia</taxon>
    </lineage>
</organism>
<keyword evidence="6 13" id="KW-0378">Hydrolase</keyword>
<feature type="chain" id="PRO_5038510427" description="Beta-amylase" evidence="14">
    <location>
        <begin position="21"/>
        <end position="545"/>
    </location>
</feature>
<dbReference type="EMBL" id="CP009920">
    <property type="protein sequence ID" value="AJI22868.1"/>
    <property type="molecule type" value="Genomic_DNA"/>
</dbReference>
<keyword evidence="5 14" id="KW-0732">Signal</keyword>
<keyword evidence="8 13" id="KW-0326">Glycosidase</keyword>
<dbReference type="PROSITE" id="PS00679">
    <property type="entry name" value="BETA_AMYLASE_2"/>
    <property type="match status" value="1"/>
</dbReference>
<dbReference type="AlphaFoldDB" id="A0A0B6AQG2"/>
<dbReference type="InterPro" id="IPR034835">
    <property type="entry name" value="CBM20_beta_amylase"/>
</dbReference>
<evidence type="ECO:0000256" key="5">
    <source>
        <dbReference type="ARBA" id="ARBA00022729"/>
    </source>
</evidence>
<dbReference type="InterPro" id="IPR002044">
    <property type="entry name" value="CBM20"/>
</dbReference>
<evidence type="ECO:0000256" key="10">
    <source>
        <dbReference type="PIRSR" id="PIRSR600125-1"/>
    </source>
</evidence>
<dbReference type="PRINTS" id="PR00750">
    <property type="entry name" value="BETAAMYLASE"/>
</dbReference>
<keyword evidence="9 13" id="KW-0624">Polysaccharide degradation</keyword>
<feature type="binding site" evidence="11">
    <location>
        <position position="322"/>
    </location>
    <ligand>
        <name>substrate</name>
    </ligand>
</feature>
<evidence type="ECO:0000256" key="9">
    <source>
        <dbReference type="ARBA" id="ARBA00023326"/>
    </source>
</evidence>
<evidence type="ECO:0000256" key="7">
    <source>
        <dbReference type="ARBA" id="ARBA00023277"/>
    </source>
</evidence>
<evidence type="ECO:0000256" key="4">
    <source>
        <dbReference type="ARBA" id="ARBA00022723"/>
    </source>
</evidence>
<dbReference type="PROSITE" id="PS51166">
    <property type="entry name" value="CBM20"/>
    <property type="match status" value="1"/>
</dbReference>
<evidence type="ECO:0000256" key="6">
    <source>
        <dbReference type="ARBA" id="ARBA00022801"/>
    </source>
</evidence>
<dbReference type="SUPFAM" id="SSF51445">
    <property type="entry name" value="(Trans)glycosidases"/>
    <property type="match status" value="1"/>
</dbReference>
<evidence type="ECO:0000256" key="3">
    <source>
        <dbReference type="ARBA" id="ARBA00012594"/>
    </source>
</evidence>
<feature type="binding site" evidence="11">
    <location>
        <position position="317"/>
    </location>
    <ligand>
        <name>substrate</name>
    </ligand>
</feature>
<keyword evidence="7 13" id="KW-0119">Carbohydrate metabolism</keyword>
<evidence type="ECO:0000256" key="14">
    <source>
        <dbReference type="SAM" id="SignalP"/>
    </source>
</evidence>
<dbReference type="Pfam" id="PF00686">
    <property type="entry name" value="CBM_20"/>
    <property type="match status" value="1"/>
</dbReference>
<comment type="similarity">
    <text evidence="2 13">Belongs to the glycosyl hydrolase 14 family.</text>
</comment>
<dbReference type="InterPro" id="IPR017853">
    <property type="entry name" value="GH"/>
</dbReference>